<keyword evidence="1" id="KW-1133">Transmembrane helix</keyword>
<evidence type="ECO:0000259" key="2">
    <source>
        <dbReference type="Pfam" id="PF20151"/>
    </source>
</evidence>
<evidence type="ECO:0000256" key="1">
    <source>
        <dbReference type="SAM" id="Phobius"/>
    </source>
</evidence>
<dbReference type="Pfam" id="PF20151">
    <property type="entry name" value="DUF6533"/>
    <property type="match status" value="1"/>
</dbReference>
<evidence type="ECO:0000313" key="4">
    <source>
        <dbReference type="Proteomes" id="UP000250043"/>
    </source>
</evidence>
<feature type="transmembrane region" description="Helical" evidence="1">
    <location>
        <begin position="58"/>
        <end position="76"/>
    </location>
</feature>
<feature type="transmembrane region" description="Helical" evidence="1">
    <location>
        <begin position="159"/>
        <end position="183"/>
    </location>
</feature>
<reference evidence="3 4" key="1">
    <citation type="submission" date="2016-07" db="EMBL/GenBank/DDBJ databases">
        <title>Draft genome of the white-rot fungus Obba rivulosa 3A-2.</title>
        <authorList>
            <consortium name="DOE Joint Genome Institute"/>
            <person name="Miettinen O."/>
            <person name="Riley R."/>
            <person name="Acob R."/>
            <person name="Barry K."/>
            <person name="Cullen D."/>
            <person name="De Vries R."/>
            <person name="Hainaut M."/>
            <person name="Hatakka A."/>
            <person name="Henrissat B."/>
            <person name="Hilden K."/>
            <person name="Kuo R."/>
            <person name="Labutti K."/>
            <person name="Lipzen A."/>
            <person name="Makela M.R."/>
            <person name="Sandor L."/>
            <person name="Spatafora J.W."/>
            <person name="Grigoriev I.V."/>
            <person name="Hibbett D.S."/>
        </authorList>
    </citation>
    <scope>NUCLEOTIDE SEQUENCE [LARGE SCALE GENOMIC DNA]</scope>
    <source>
        <strain evidence="3 4">3A-2</strain>
    </source>
</reference>
<evidence type="ECO:0000313" key="3">
    <source>
        <dbReference type="EMBL" id="OCH86519.1"/>
    </source>
</evidence>
<dbReference type="Proteomes" id="UP000250043">
    <property type="component" value="Unassembled WGS sequence"/>
</dbReference>
<accession>A0A8E2ARA4</accession>
<dbReference type="InterPro" id="IPR045340">
    <property type="entry name" value="DUF6533"/>
</dbReference>
<sequence length="316" mass="35058">AMDVTITALHDAYATRYLGAAGLVVLVYDYIFTITDEVQLVWTAPRTIAKWTFLVNRYLVLATQLAVAYEMCGFVGNVCKRFVFVSSMLAITSVGIANMLVLHRVIILWDHRAVILKVMVAGLLLGFSAQMITMIITLLEVTPSISWSPIAGMCIAETSTHLLVVVWASPMLFELLVLCSTALNALDRPRAAHQRLTQALHRDGISYFVAITLLRIYNLSVSATAIRRPSQTFLSVYLVWAMTTTVLNRSLLNLRRAEIGTHDPLQGGRASPFTIPLVKMGDSNVILRGAGEDDDVWTSQTYLRSYYPRWGSTAGR</sequence>
<keyword evidence="1" id="KW-0472">Membrane</keyword>
<protein>
    <recommendedName>
        <fullName evidence="2">DUF6533 domain-containing protein</fullName>
    </recommendedName>
</protein>
<dbReference type="EMBL" id="KV722524">
    <property type="protein sequence ID" value="OCH86519.1"/>
    <property type="molecule type" value="Genomic_DNA"/>
</dbReference>
<dbReference type="OrthoDB" id="3251775at2759"/>
<keyword evidence="4" id="KW-1185">Reference proteome</keyword>
<feature type="non-terminal residue" evidence="3">
    <location>
        <position position="316"/>
    </location>
</feature>
<feature type="transmembrane region" description="Helical" evidence="1">
    <location>
        <begin position="82"/>
        <end position="102"/>
    </location>
</feature>
<feature type="transmembrane region" description="Helical" evidence="1">
    <location>
        <begin position="232"/>
        <end position="252"/>
    </location>
</feature>
<feature type="transmembrane region" description="Helical" evidence="1">
    <location>
        <begin position="114"/>
        <end position="139"/>
    </location>
</feature>
<keyword evidence="1" id="KW-0812">Transmembrane</keyword>
<proteinExistence type="predicted"/>
<name>A0A8E2ARA4_9APHY</name>
<dbReference type="AlphaFoldDB" id="A0A8E2ARA4"/>
<gene>
    <name evidence="3" type="ORF">OBBRIDRAFT_737845</name>
</gene>
<organism evidence="3 4">
    <name type="scientific">Obba rivulosa</name>
    <dbReference type="NCBI Taxonomy" id="1052685"/>
    <lineage>
        <taxon>Eukaryota</taxon>
        <taxon>Fungi</taxon>
        <taxon>Dikarya</taxon>
        <taxon>Basidiomycota</taxon>
        <taxon>Agaricomycotina</taxon>
        <taxon>Agaricomycetes</taxon>
        <taxon>Polyporales</taxon>
        <taxon>Gelatoporiaceae</taxon>
        <taxon>Obba</taxon>
    </lineage>
</organism>
<feature type="domain" description="DUF6533" evidence="2">
    <location>
        <begin position="17"/>
        <end position="61"/>
    </location>
</feature>
<feature type="transmembrane region" description="Helical" evidence="1">
    <location>
        <begin position="204"/>
        <end position="226"/>
    </location>
</feature>